<proteinExistence type="predicted"/>
<reference evidence="2" key="2">
    <citation type="submission" date="2025-08" db="UniProtKB">
        <authorList>
            <consortium name="RefSeq"/>
        </authorList>
    </citation>
    <scope>IDENTIFICATION</scope>
    <source>
        <tissue evidence="2">Leaf</tissue>
    </source>
</reference>
<dbReference type="Proteomes" id="UP000790787">
    <property type="component" value="Chromosome 9"/>
</dbReference>
<reference evidence="1" key="1">
    <citation type="journal article" date="2014" name="Nat. Commun.">
        <title>The tobacco genome sequence and its comparison with those of tomato and potato.</title>
        <authorList>
            <person name="Sierro N."/>
            <person name="Battey J.N."/>
            <person name="Ouadi S."/>
            <person name="Bakaher N."/>
            <person name="Bovet L."/>
            <person name="Willig A."/>
            <person name="Goepfert S."/>
            <person name="Peitsch M.C."/>
            <person name="Ivanov N.V."/>
        </authorList>
    </citation>
    <scope>NUCLEOTIDE SEQUENCE [LARGE SCALE GENOMIC DNA]</scope>
</reference>
<organism evidence="1 2">
    <name type="scientific">Nicotiana tabacum</name>
    <name type="common">Common tobacco</name>
    <dbReference type="NCBI Taxonomy" id="4097"/>
    <lineage>
        <taxon>Eukaryota</taxon>
        <taxon>Viridiplantae</taxon>
        <taxon>Streptophyta</taxon>
        <taxon>Embryophyta</taxon>
        <taxon>Tracheophyta</taxon>
        <taxon>Spermatophyta</taxon>
        <taxon>Magnoliopsida</taxon>
        <taxon>eudicotyledons</taxon>
        <taxon>Gunneridae</taxon>
        <taxon>Pentapetalae</taxon>
        <taxon>asterids</taxon>
        <taxon>lamiids</taxon>
        <taxon>Solanales</taxon>
        <taxon>Solanaceae</taxon>
        <taxon>Nicotianoideae</taxon>
        <taxon>Nicotianeae</taxon>
        <taxon>Nicotiana</taxon>
    </lineage>
</organism>
<keyword evidence="1" id="KW-1185">Reference proteome</keyword>
<evidence type="ECO:0000313" key="2">
    <source>
        <dbReference type="RefSeq" id="XP_075077375.1"/>
    </source>
</evidence>
<accession>A0AC58RX99</accession>
<evidence type="ECO:0000313" key="1">
    <source>
        <dbReference type="Proteomes" id="UP000790787"/>
    </source>
</evidence>
<dbReference type="RefSeq" id="XP_075077375.1">
    <property type="nucleotide sequence ID" value="XM_075221274.1"/>
</dbReference>
<name>A0AC58RX99_TOBAC</name>
<sequence length="145" mass="16494">MEVDGDTLNSTNSPNVNKDTLDSTNPLYMHPSKSAGSTLVPMVFDGTGYRSWRRGVLKALSVKNKVGFITEKCKKPDSGHPTFEQWERCDDMVTSWILNSLSKDLANSLQYVVDAKELWQELEDRYDKMNGAKLYQLKRKINDLS</sequence>
<protein>
    <submittedName>
        <fullName evidence="2">Uncharacterized protein LOC142164097</fullName>
    </submittedName>
</protein>
<gene>
    <name evidence="2" type="primary">LOC142164097</name>
</gene>